<sequence length="317" mass="36840">MKYIKSIFLFLIITVFITILYVIYLILPTSLSDEKIRFVINLDSKQDEIIEKLSTQKFIRSQKMFNLMLGIMQFPGNIDAGAFMLRRNMNAYQIANTLLHHPYQKWIILVPGLRKEQTAEKIAKKFNWSAVQKDEFLKSAKEGYLFPDTYLLNVDYTPFDMIQRLTNNFNEKFDAEMQKDLLTQNVKIDTAVKIASLIERESGGDEDKSLISGIIWNRLDIKMRLQIDAATQYVIGTEKDWWPIVRPSDHKIDSPFNTYMYNGLPPTAIANPSLASLKAAVYPAVTDCIFYLHDRAKRIHCSVTYEEHLENIDKYLK</sequence>
<dbReference type="PANTHER" id="PTHR30518:SF2">
    <property type="entry name" value="ENDOLYTIC MUREIN TRANSGLYCOSYLASE"/>
    <property type="match status" value="1"/>
</dbReference>
<keyword evidence="2 7" id="KW-0812">Transmembrane</keyword>
<comment type="subcellular location">
    <subcellularLocation>
        <location evidence="7">Cell membrane</location>
        <topology evidence="7">Single-pass membrane protein</topology>
    </subcellularLocation>
</comment>
<evidence type="ECO:0000256" key="2">
    <source>
        <dbReference type="ARBA" id="ARBA00022692"/>
    </source>
</evidence>
<dbReference type="STRING" id="1798384.A3D03_00015"/>
<dbReference type="NCBIfam" id="TIGR00247">
    <property type="entry name" value="endolytic transglycosylase MltG"/>
    <property type="match status" value="1"/>
</dbReference>
<dbReference type="EMBL" id="MFJN01000032">
    <property type="protein sequence ID" value="OGG20966.1"/>
    <property type="molecule type" value="Genomic_DNA"/>
</dbReference>
<name>A0A1F6A8Q9_9BACT</name>
<gene>
    <name evidence="7" type="primary">mltG</name>
    <name evidence="8" type="ORF">A3D03_00015</name>
</gene>
<protein>
    <recommendedName>
        <fullName evidence="7">Endolytic murein transglycosylase</fullName>
        <ecNumber evidence="7">4.2.2.29</ecNumber>
    </recommendedName>
    <alternativeName>
        <fullName evidence="7">Peptidoglycan lytic transglycosylase</fullName>
    </alternativeName>
    <alternativeName>
        <fullName evidence="7">Peptidoglycan polymerization terminase</fullName>
    </alternativeName>
</protein>
<comment type="catalytic activity">
    <reaction evidence="7">
        <text>a peptidoglycan chain = a peptidoglycan chain with N-acetyl-1,6-anhydromuramyl-[peptide] at the reducing end + a peptidoglycan chain with N-acetylglucosamine at the non-reducing end.</text>
        <dbReference type="EC" id="4.2.2.29"/>
    </reaction>
</comment>
<feature type="transmembrane region" description="Helical" evidence="7">
    <location>
        <begin position="7"/>
        <end position="27"/>
    </location>
</feature>
<evidence type="ECO:0000256" key="1">
    <source>
        <dbReference type="ARBA" id="ARBA00022475"/>
    </source>
</evidence>
<reference evidence="8 9" key="1">
    <citation type="journal article" date="2016" name="Nat. Commun.">
        <title>Thousands of microbial genomes shed light on interconnected biogeochemical processes in an aquifer system.</title>
        <authorList>
            <person name="Anantharaman K."/>
            <person name="Brown C.T."/>
            <person name="Hug L.A."/>
            <person name="Sharon I."/>
            <person name="Castelle C.J."/>
            <person name="Probst A.J."/>
            <person name="Thomas B.C."/>
            <person name="Singh A."/>
            <person name="Wilkins M.J."/>
            <person name="Karaoz U."/>
            <person name="Brodie E.L."/>
            <person name="Williams K.H."/>
            <person name="Hubbard S.S."/>
            <person name="Banfield J.F."/>
        </authorList>
    </citation>
    <scope>NUCLEOTIDE SEQUENCE [LARGE SCALE GENOMIC DNA]</scope>
</reference>
<evidence type="ECO:0000313" key="9">
    <source>
        <dbReference type="Proteomes" id="UP000177092"/>
    </source>
</evidence>
<dbReference type="Gene3D" id="3.30.1490.480">
    <property type="entry name" value="Endolytic murein transglycosylase"/>
    <property type="match status" value="1"/>
</dbReference>
<proteinExistence type="inferred from homology"/>
<dbReference type="Proteomes" id="UP000177092">
    <property type="component" value="Unassembled WGS sequence"/>
</dbReference>
<dbReference type="GO" id="GO:0009252">
    <property type="term" value="P:peptidoglycan biosynthetic process"/>
    <property type="evidence" value="ECO:0007669"/>
    <property type="project" value="UniProtKB-UniRule"/>
</dbReference>
<dbReference type="HAMAP" id="MF_02065">
    <property type="entry name" value="MltG"/>
    <property type="match status" value="1"/>
</dbReference>
<feature type="site" description="Important for catalytic activity" evidence="7">
    <location>
        <position position="201"/>
    </location>
</feature>
<dbReference type="GO" id="GO:0005886">
    <property type="term" value="C:plasma membrane"/>
    <property type="evidence" value="ECO:0007669"/>
    <property type="project" value="UniProtKB-SubCell"/>
</dbReference>
<keyword evidence="6 7" id="KW-0961">Cell wall biogenesis/degradation</keyword>
<comment type="similarity">
    <text evidence="7">Belongs to the transglycosylase MltG family.</text>
</comment>
<evidence type="ECO:0000256" key="5">
    <source>
        <dbReference type="ARBA" id="ARBA00023239"/>
    </source>
</evidence>
<dbReference type="EC" id="4.2.2.29" evidence="7"/>
<dbReference type="Pfam" id="PF02618">
    <property type="entry name" value="YceG"/>
    <property type="match status" value="1"/>
</dbReference>
<dbReference type="InterPro" id="IPR003770">
    <property type="entry name" value="MLTG-like"/>
</dbReference>
<keyword evidence="3 7" id="KW-1133">Transmembrane helix</keyword>
<accession>A0A1F6A8Q9</accession>
<evidence type="ECO:0000256" key="4">
    <source>
        <dbReference type="ARBA" id="ARBA00023136"/>
    </source>
</evidence>
<dbReference type="PANTHER" id="PTHR30518">
    <property type="entry name" value="ENDOLYTIC MUREIN TRANSGLYCOSYLASE"/>
    <property type="match status" value="1"/>
</dbReference>
<keyword evidence="1 7" id="KW-1003">Cell membrane</keyword>
<dbReference type="AlphaFoldDB" id="A0A1F6A8Q9"/>
<dbReference type="GO" id="GO:0071555">
    <property type="term" value="P:cell wall organization"/>
    <property type="evidence" value="ECO:0007669"/>
    <property type="project" value="UniProtKB-KW"/>
</dbReference>
<keyword evidence="4 7" id="KW-0472">Membrane</keyword>
<evidence type="ECO:0000256" key="6">
    <source>
        <dbReference type="ARBA" id="ARBA00023316"/>
    </source>
</evidence>
<comment type="caution">
    <text evidence="8">The sequence shown here is derived from an EMBL/GenBank/DDBJ whole genome shotgun (WGS) entry which is preliminary data.</text>
</comment>
<organism evidence="8 9">
    <name type="scientific">Candidatus Gottesmanbacteria bacterium RIFCSPHIGHO2_02_FULL_40_13</name>
    <dbReference type="NCBI Taxonomy" id="1798384"/>
    <lineage>
        <taxon>Bacteria</taxon>
        <taxon>Candidatus Gottesmaniibacteriota</taxon>
    </lineage>
</organism>
<comment type="function">
    <text evidence="7">Functions as a peptidoglycan terminase that cleaves nascent peptidoglycan strands endolytically to terminate their elongation.</text>
</comment>
<evidence type="ECO:0000313" key="8">
    <source>
        <dbReference type="EMBL" id="OGG20966.1"/>
    </source>
</evidence>
<keyword evidence="5 7" id="KW-0456">Lyase</keyword>
<evidence type="ECO:0000256" key="3">
    <source>
        <dbReference type="ARBA" id="ARBA00022989"/>
    </source>
</evidence>
<evidence type="ECO:0000256" key="7">
    <source>
        <dbReference type="HAMAP-Rule" id="MF_02065"/>
    </source>
</evidence>
<dbReference type="GO" id="GO:0008932">
    <property type="term" value="F:lytic endotransglycosylase activity"/>
    <property type="evidence" value="ECO:0007669"/>
    <property type="project" value="UniProtKB-UniRule"/>
</dbReference>